<gene>
    <name evidence="15" type="ORF">DV711_08645</name>
</gene>
<organism evidence="15 16">
    <name type="scientific">Motiliproteus coralliicola</name>
    <dbReference type="NCBI Taxonomy" id="2283196"/>
    <lineage>
        <taxon>Bacteria</taxon>
        <taxon>Pseudomonadati</taxon>
        <taxon>Pseudomonadota</taxon>
        <taxon>Gammaproteobacteria</taxon>
        <taxon>Oceanospirillales</taxon>
        <taxon>Oceanospirillaceae</taxon>
        <taxon>Motiliproteus</taxon>
    </lineage>
</organism>
<evidence type="ECO:0000256" key="3">
    <source>
        <dbReference type="ARBA" id="ARBA00022519"/>
    </source>
</evidence>
<keyword evidence="2" id="KW-1003">Cell membrane</keyword>
<dbReference type="PANTHER" id="PTHR39579">
    <property type="entry name" value="INNER MEMBRANE PROTEIN YHCB"/>
    <property type="match status" value="1"/>
</dbReference>
<keyword evidence="8 14" id="KW-0472">Membrane</keyword>
<comment type="subcellular location">
    <subcellularLocation>
        <location evidence="1">Cell inner membrane</location>
        <topology evidence="1">Single-pass membrane protein</topology>
    </subcellularLocation>
</comment>
<feature type="region of interest" description="Disordered" evidence="13">
    <location>
        <begin position="117"/>
        <end position="175"/>
    </location>
</feature>
<evidence type="ECO:0000256" key="2">
    <source>
        <dbReference type="ARBA" id="ARBA00022475"/>
    </source>
</evidence>
<dbReference type="AlphaFoldDB" id="A0A369WN47"/>
<comment type="caution">
    <text evidence="15">The sequence shown here is derived from an EMBL/GenBank/DDBJ whole genome shotgun (WGS) entry which is preliminary data.</text>
</comment>
<evidence type="ECO:0000313" key="16">
    <source>
        <dbReference type="Proteomes" id="UP000253769"/>
    </source>
</evidence>
<evidence type="ECO:0000256" key="1">
    <source>
        <dbReference type="ARBA" id="ARBA00004377"/>
    </source>
</evidence>
<sequence>MFGPSSPRNIGGITAVESATQTVLLVGFSTLVIGLIFGLLIGRSNLGSRSKGALIEELNEARRELEAYKLDVATRFTQTAELVNKLTDSYRDVHQHLSNSARELCNDDQLLVSLEHRAEPSTEEEPVAEPTTTSTSQVEPPRDYAPKTDPDDEGTLSEEYGLKKAEEVQEPSRMA</sequence>
<proteinExistence type="inferred from homology"/>
<evidence type="ECO:0000256" key="11">
    <source>
        <dbReference type="ARBA" id="ARBA00035703"/>
    </source>
</evidence>
<evidence type="ECO:0000256" key="14">
    <source>
        <dbReference type="SAM" id="Phobius"/>
    </source>
</evidence>
<evidence type="ECO:0000256" key="7">
    <source>
        <dbReference type="ARBA" id="ARBA00022989"/>
    </source>
</evidence>
<name>A0A369WN47_9GAMM</name>
<dbReference type="EMBL" id="QQOH01000002">
    <property type="protein sequence ID" value="RDE22643.1"/>
    <property type="molecule type" value="Genomic_DNA"/>
</dbReference>
<dbReference type="OrthoDB" id="7068713at2"/>
<reference evidence="15 16" key="1">
    <citation type="submission" date="2018-07" db="EMBL/GenBank/DDBJ databases">
        <title>Motiliproteus coralliicola sp. nov., a bacterium isolated from Coral.</title>
        <authorList>
            <person name="Wang G."/>
        </authorList>
    </citation>
    <scope>NUCLEOTIDE SEQUENCE [LARGE SCALE GENOMIC DNA]</scope>
    <source>
        <strain evidence="15 16">C34</strain>
    </source>
</reference>
<accession>A0A369WN47</accession>
<feature type="compositionally biased region" description="Basic and acidic residues" evidence="13">
    <location>
        <begin position="140"/>
        <end position="149"/>
    </location>
</feature>
<keyword evidence="6" id="KW-0133">Cell shape</keyword>
<keyword evidence="7 14" id="KW-1133">Transmembrane helix</keyword>
<dbReference type="InterPro" id="IPR009386">
    <property type="entry name" value="ZapG-like"/>
</dbReference>
<dbReference type="Pfam" id="PF06295">
    <property type="entry name" value="ZapG-like"/>
    <property type="match status" value="1"/>
</dbReference>
<evidence type="ECO:0000256" key="8">
    <source>
        <dbReference type="ARBA" id="ARBA00023136"/>
    </source>
</evidence>
<keyword evidence="3" id="KW-0997">Cell inner membrane</keyword>
<keyword evidence="9" id="KW-0131">Cell cycle</keyword>
<keyword evidence="16" id="KW-1185">Reference proteome</keyword>
<dbReference type="GO" id="GO:0005886">
    <property type="term" value="C:plasma membrane"/>
    <property type="evidence" value="ECO:0007669"/>
    <property type="project" value="UniProtKB-SubCell"/>
</dbReference>
<evidence type="ECO:0000256" key="12">
    <source>
        <dbReference type="ARBA" id="ARBA00035727"/>
    </source>
</evidence>
<dbReference type="Proteomes" id="UP000253769">
    <property type="component" value="Unassembled WGS sequence"/>
</dbReference>
<evidence type="ECO:0000256" key="5">
    <source>
        <dbReference type="ARBA" id="ARBA00022692"/>
    </source>
</evidence>
<evidence type="ECO:0000256" key="4">
    <source>
        <dbReference type="ARBA" id="ARBA00022618"/>
    </source>
</evidence>
<keyword evidence="4" id="KW-0132">Cell division</keyword>
<dbReference type="GO" id="GO:0008360">
    <property type="term" value="P:regulation of cell shape"/>
    <property type="evidence" value="ECO:0007669"/>
    <property type="project" value="UniProtKB-KW"/>
</dbReference>
<evidence type="ECO:0000313" key="15">
    <source>
        <dbReference type="EMBL" id="RDE22643.1"/>
    </source>
</evidence>
<protein>
    <recommendedName>
        <fullName evidence="11">Z-ring associated protein G</fullName>
    </recommendedName>
    <alternativeName>
        <fullName evidence="12">Cell division protein ZapG</fullName>
    </alternativeName>
</protein>
<keyword evidence="5 14" id="KW-0812">Transmembrane</keyword>
<evidence type="ECO:0000256" key="10">
    <source>
        <dbReference type="ARBA" id="ARBA00035657"/>
    </source>
</evidence>
<comment type="similarity">
    <text evidence="10">Belongs to the ZapG family.</text>
</comment>
<evidence type="ECO:0000256" key="6">
    <source>
        <dbReference type="ARBA" id="ARBA00022960"/>
    </source>
</evidence>
<dbReference type="PANTHER" id="PTHR39579:SF1">
    <property type="entry name" value="INNER MEMBRANE PROTEIN YHCB"/>
    <property type="match status" value="1"/>
</dbReference>
<dbReference type="GO" id="GO:0051301">
    <property type="term" value="P:cell division"/>
    <property type="evidence" value="ECO:0007669"/>
    <property type="project" value="UniProtKB-KW"/>
</dbReference>
<evidence type="ECO:0000256" key="9">
    <source>
        <dbReference type="ARBA" id="ARBA00023306"/>
    </source>
</evidence>
<feature type="transmembrane region" description="Helical" evidence="14">
    <location>
        <begin position="20"/>
        <end position="41"/>
    </location>
</feature>
<evidence type="ECO:0000256" key="13">
    <source>
        <dbReference type="SAM" id="MobiDB-lite"/>
    </source>
</evidence>